<dbReference type="RefSeq" id="WP_119978432.1">
    <property type="nucleotide sequence ID" value="NZ_BPFB01000013.1"/>
</dbReference>
<comment type="caution">
    <text evidence="2">The sequence shown here is derived from an EMBL/GenBank/DDBJ whole genome shotgun (WGS) entry which is preliminary data.</text>
</comment>
<proteinExistence type="predicted"/>
<gene>
    <name evidence="2" type="ORF">TUM4630_14100</name>
</gene>
<reference evidence="2 3" key="1">
    <citation type="submission" date="2021-05" db="EMBL/GenBank/DDBJ databases">
        <title>Molecular characterization for Shewanella algae harboring chromosomal blaOXA-55-like strains isolated from clinical and environment sample.</title>
        <authorList>
            <person name="Ohama Y."/>
            <person name="Aoki K."/>
            <person name="Harada S."/>
            <person name="Moriya K."/>
            <person name="Ishii Y."/>
            <person name="Tateda K."/>
        </authorList>
    </citation>
    <scope>NUCLEOTIDE SEQUENCE [LARGE SCALE GENOMIC DNA]</scope>
    <source>
        <strain evidence="2 3">LMG 23746</strain>
    </source>
</reference>
<feature type="signal peptide" evidence="1">
    <location>
        <begin position="1"/>
        <end position="31"/>
    </location>
</feature>
<keyword evidence="3" id="KW-1185">Reference proteome</keyword>
<name>A0ABQ4PDK7_9GAMM</name>
<dbReference type="EMBL" id="BPFB01000013">
    <property type="protein sequence ID" value="GIU45612.1"/>
    <property type="molecule type" value="Genomic_DNA"/>
</dbReference>
<feature type="chain" id="PRO_5045748955" evidence="1">
    <location>
        <begin position="32"/>
        <end position="323"/>
    </location>
</feature>
<evidence type="ECO:0000313" key="2">
    <source>
        <dbReference type="EMBL" id="GIU45612.1"/>
    </source>
</evidence>
<sequence length="323" mass="37076">MHQCNSRIEKNTLSKYALLTLSLLISANTLAVDCQHDVKYHSSLKARNFLVDVSVGLPANFDSSGTLEISGFKCTSEVTAEQNFKMSMSKQASLPQFDIIYTDPDGVRFNNIMQASVFPWSKSVRVDMQSTVLADLLKNIPEFRHYEEKDKPILLDMASDSSYLKKWAELRSKRTAKNPLLYAYPLPQNEHDLLLLAIDEFNEKYQQLQQSHIDKIAKQPDEVLSELFTKLKAGKLTDDALSGYLVKSREYSDRYVQELLDKQIKEIKKVELLENKPVDGRAFVNVTYNTQSNPTVVEQKFFMKRVQSQWLIFSAYNLRVVPN</sequence>
<organism evidence="2 3">
    <name type="scientific">Shewanella algidipiscicola</name>
    <dbReference type="NCBI Taxonomy" id="614070"/>
    <lineage>
        <taxon>Bacteria</taxon>
        <taxon>Pseudomonadati</taxon>
        <taxon>Pseudomonadota</taxon>
        <taxon>Gammaproteobacteria</taxon>
        <taxon>Alteromonadales</taxon>
        <taxon>Shewanellaceae</taxon>
        <taxon>Shewanella</taxon>
    </lineage>
</organism>
<evidence type="ECO:0000256" key="1">
    <source>
        <dbReference type="SAM" id="SignalP"/>
    </source>
</evidence>
<keyword evidence="1" id="KW-0732">Signal</keyword>
<evidence type="ECO:0000313" key="3">
    <source>
        <dbReference type="Proteomes" id="UP000761574"/>
    </source>
</evidence>
<dbReference type="Proteomes" id="UP000761574">
    <property type="component" value="Unassembled WGS sequence"/>
</dbReference>
<protein>
    <submittedName>
        <fullName evidence="2">Uncharacterized protein</fullName>
    </submittedName>
</protein>
<accession>A0ABQ4PDK7</accession>